<keyword evidence="2 4" id="KW-0732">Signal</keyword>
<feature type="chain" id="PRO_5011680550" description="G5 domain-containing protein" evidence="4">
    <location>
        <begin position="30"/>
        <end position="261"/>
    </location>
</feature>
<reference evidence="7" key="1">
    <citation type="submission" date="2016-10" db="EMBL/GenBank/DDBJ databases">
        <authorList>
            <person name="Varghese N."/>
            <person name="Submissions S."/>
        </authorList>
    </citation>
    <scope>NUCLEOTIDE SEQUENCE [LARGE SCALE GENOMIC DNA]</scope>
    <source>
        <strain evidence="7">CGMCC 4.6856</strain>
    </source>
</reference>
<evidence type="ECO:0000259" key="5">
    <source>
        <dbReference type="PROSITE" id="PS51109"/>
    </source>
</evidence>
<dbReference type="InterPro" id="IPR007137">
    <property type="entry name" value="DUF348"/>
</dbReference>
<dbReference type="EMBL" id="FOFA01000003">
    <property type="protein sequence ID" value="SEQ39466.1"/>
    <property type="molecule type" value="Genomic_DNA"/>
</dbReference>
<feature type="domain" description="G5" evidence="5">
    <location>
        <begin position="103"/>
        <end position="181"/>
    </location>
</feature>
<dbReference type="GO" id="GO:0016787">
    <property type="term" value="F:hydrolase activity"/>
    <property type="evidence" value="ECO:0007669"/>
    <property type="project" value="UniProtKB-KW"/>
</dbReference>
<comment type="similarity">
    <text evidence="1">Belongs to the transglycosylase family. Rpf subfamily.</text>
</comment>
<dbReference type="SMART" id="SM01208">
    <property type="entry name" value="G5"/>
    <property type="match status" value="1"/>
</dbReference>
<accession>A0A1H9FNI9</accession>
<evidence type="ECO:0000313" key="6">
    <source>
        <dbReference type="EMBL" id="SEQ39466.1"/>
    </source>
</evidence>
<feature type="signal peptide" evidence="4">
    <location>
        <begin position="1"/>
        <end position="29"/>
    </location>
</feature>
<dbReference type="Gene3D" id="1.10.530.10">
    <property type="match status" value="1"/>
</dbReference>
<dbReference type="Gene3D" id="2.20.230.10">
    <property type="entry name" value="Resuscitation-promoting factor rpfb"/>
    <property type="match status" value="1"/>
</dbReference>
<dbReference type="PROSITE" id="PS51109">
    <property type="entry name" value="G5"/>
    <property type="match status" value="1"/>
</dbReference>
<evidence type="ECO:0000313" key="7">
    <source>
        <dbReference type="Proteomes" id="UP000198504"/>
    </source>
</evidence>
<evidence type="ECO:0000256" key="2">
    <source>
        <dbReference type="ARBA" id="ARBA00022729"/>
    </source>
</evidence>
<evidence type="ECO:0000256" key="1">
    <source>
        <dbReference type="ARBA" id="ARBA00010830"/>
    </source>
</evidence>
<dbReference type="Pfam" id="PF07501">
    <property type="entry name" value="G5"/>
    <property type="match status" value="1"/>
</dbReference>
<dbReference type="Pfam" id="PF03990">
    <property type="entry name" value="DUF348"/>
    <property type="match status" value="1"/>
</dbReference>
<dbReference type="RefSeq" id="WP_091179112.1">
    <property type="nucleotide sequence ID" value="NZ_FOFA01000003.1"/>
</dbReference>
<keyword evidence="7" id="KW-1185">Reference proteome</keyword>
<sequence length="261" mass="27808">MPRITTFLAAAAATTALLAGGLSGTAAYADTPSPAPTPTSTSTPAATVATIHLRYAAKDSTVRVTDAATVGDAIAQLGLAVDGDDRVSPSRGTAVTNGMSLTIDVVTVTTTKVKKTVKYKTVKKKTKSMMKGHKKTVRKGRTGKVTTTTTVTTVNGEATTVVTTKVNRKVRSKIVKVGTSKLNLKRMKQWNKIAKCESGGNWHINTHNGYYGGLQFSLSTWKSAGGRKFSKYPNKASKNEQVHVANTLYAKRGFKPWSCKP</sequence>
<evidence type="ECO:0000256" key="3">
    <source>
        <dbReference type="ARBA" id="ARBA00022801"/>
    </source>
</evidence>
<dbReference type="OrthoDB" id="1404170at2"/>
<dbReference type="InterPro" id="IPR011098">
    <property type="entry name" value="G5_dom"/>
</dbReference>
<dbReference type="Proteomes" id="UP000198504">
    <property type="component" value="Unassembled WGS sequence"/>
</dbReference>
<proteinExistence type="inferred from homology"/>
<dbReference type="InterPro" id="IPR023346">
    <property type="entry name" value="Lysozyme-like_dom_sf"/>
</dbReference>
<dbReference type="InterPro" id="IPR010618">
    <property type="entry name" value="RPF"/>
</dbReference>
<dbReference type="AlphaFoldDB" id="A0A1H9FNI9"/>
<dbReference type="SUPFAM" id="SSF53955">
    <property type="entry name" value="Lysozyme-like"/>
    <property type="match status" value="1"/>
</dbReference>
<evidence type="ECO:0000256" key="4">
    <source>
        <dbReference type="SAM" id="SignalP"/>
    </source>
</evidence>
<dbReference type="Pfam" id="PF06737">
    <property type="entry name" value="Transglycosylas"/>
    <property type="match status" value="1"/>
</dbReference>
<name>A0A1H9FNI9_9ACTN</name>
<dbReference type="CDD" id="cd13925">
    <property type="entry name" value="RPF"/>
    <property type="match status" value="1"/>
</dbReference>
<gene>
    <name evidence="6" type="ORF">SAMN05421756_103330</name>
</gene>
<keyword evidence="3" id="KW-0378">Hydrolase</keyword>
<organism evidence="6 7">
    <name type="scientific">Microlunatus flavus</name>
    <dbReference type="NCBI Taxonomy" id="1036181"/>
    <lineage>
        <taxon>Bacteria</taxon>
        <taxon>Bacillati</taxon>
        <taxon>Actinomycetota</taxon>
        <taxon>Actinomycetes</taxon>
        <taxon>Propionibacteriales</taxon>
        <taxon>Propionibacteriaceae</taxon>
        <taxon>Microlunatus</taxon>
    </lineage>
</organism>
<dbReference type="STRING" id="1036181.SAMN05421756_103330"/>
<protein>
    <recommendedName>
        <fullName evidence="5">G5 domain-containing protein</fullName>
    </recommendedName>
</protein>